<reference evidence="7 8" key="1">
    <citation type="submission" date="2020-03" db="EMBL/GenBank/DDBJ databases">
        <title>Whole genome shotgun sequence of Phytohabitans flavus NBRC 107702.</title>
        <authorList>
            <person name="Komaki H."/>
            <person name="Tamura T."/>
        </authorList>
    </citation>
    <scope>NUCLEOTIDE SEQUENCE [LARGE SCALE GENOMIC DNA]</scope>
    <source>
        <strain evidence="7 8">NBRC 107702</strain>
    </source>
</reference>
<sequence>MRPLRLDMAGFTVFREETTIDFTDVDFFALIGPTGSGKSTVLDAICFALYGQVPRWASSRGIVNALAPSATEARVRLVFESAGARYVATRVVRRDGKGRVSTGGAGLQLMPRGFDPAKLDAGLTPEDLGEVLAGTPGEMDAAVLEAVGLPYEQFTSCVVLPQGQFADFLHAKPAARQEILVNLLGLHVYEAIQKKASARAMQADAQLVAVAQLLDDLADADDESLAAAAARVTAMRELTAAVEADVPALREAEQGVTDAGAALKELGGEIDALAAIRPPADHAAVAEAVATARASAAEAAAAVAVAEEREEKVRGQLAGAPDVAALRLLLEAHAEHDKLTGQARSLAEAVKTAKKEHGTAAKALDKASAEAAQATDRLEEARRAYQDAQAADRAAALRVHLVAGEPCPVCAQKVTTVPDLAESTVAAAEAAGKVARKEADKAAQLVAERDKALRELDRALERARAQHDQLTARLAELAERVADSPARPRSAASWRRGRRSRSGWTTPRARSGPRARRSAGHRAAPTRPTSGCGRRGAGSTRRATRSGGSVRRPPTGTTLWPPGPPSPSGPPRRRPTGPAGAPTRSPDWRARGRRSRGSRSGWRRSSPRLSCPYLTRAWTAPAPAGRWPSR</sequence>
<evidence type="ECO:0000259" key="6">
    <source>
        <dbReference type="Pfam" id="PF13476"/>
    </source>
</evidence>
<comment type="subunit">
    <text evidence="2">Heterodimer of SbcC and SbcD.</text>
</comment>
<feature type="compositionally biased region" description="Basic residues" evidence="5">
    <location>
        <begin position="591"/>
        <end position="606"/>
    </location>
</feature>
<dbReference type="Gene3D" id="3.40.50.300">
    <property type="entry name" value="P-loop containing nucleotide triphosphate hydrolases"/>
    <property type="match status" value="1"/>
</dbReference>
<dbReference type="PANTHER" id="PTHR32114:SF2">
    <property type="entry name" value="ABC TRANSPORTER ABCH.3"/>
    <property type="match status" value="1"/>
</dbReference>
<feature type="coiled-coil region" evidence="4">
    <location>
        <begin position="336"/>
        <end position="391"/>
    </location>
</feature>
<comment type="similarity">
    <text evidence="1">Belongs to the SMC family. SbcC subfamily.</text>
</comment>
<dbReference type="KEGG" id="pfla:Pflav_089600"/>
<feature type="compositionally biased region" description="Low complexity" evidence="5">
    <location>
        <begin position="484"/>
        <end position="494"/>
    </location>
</feature>
<organism evidence="7 8">
    <name type="scientific">Phytohabitans flavus</name>
    <dbReference type="NCBI Taxonomy" id="1076124"/>
    <lineage>
        <taxon>Bacteria</taxon>
        <taxon>Bacillati</taxon>
        <taxon>Actinomycetota</taxon>
        <taxon>Actinomycetes</taxon>
        <taxon>Micromonosporales</taxon>
        <taxon>Micromonosporaceae</taxon>
    </lineage>
</organism>
<dbReference type="InterPro" id="IPR027417">
    <property type="entry name" value="P-loop_NTPase"/>
</dbReference>
<reference evidence="7 8" key="2">
    <citation type="submission" date="2020-03" db="EMBL/GenBank/DDBJ databases">
        <authorList>
            <person name="Ichikawa N."/>
            <person name="Kimura A."/>
            <person name="Kitahashi Y."/>
            <person name="Uohara A."/>
        </authorList>
    </citation>
    <scope>NUCLEOTIDE SEQUENCE [LARGE SCALE GENOMIC DNA]</scope>
    <source>
        <strain evidence="7 8">NBRC 107702</strain>
    </source>
</reference>
<keyword evidence="4" id="KW-0175">Coiled coil</keyword>
<dbReference type="SUPFAM" id="SSF52540">
    <property type="entry name" value="P-loop containing nucleoside triphosphate hydrolases"/>
    <property type="match status" value="1"/>
</dbReference>
<gene>
    <name evidence="7" type="ORF">Pflav_089600</name>
</gene>
<dbReference type="Proteomes" id="UP000502508">
    <property type="component" value="Chromosome"/>
</dbReference>
<feature type="compositionally biased region" description="Low complexity" evidence="5">
    <location>
        <begin position="576"/>
        <end position="585"/>
    </location>
</feature>
<evidence type="ECO:0000256" key="4">
    <source>
        <dbReference type="SAM" id="Coils"/>
    </source>
</evidence>
<evidence type="ECO:0000313" key="7">
    <source>
        <dbReference type="EMBL" id="BCB82550.1"/>
    </source>
</evidence>
<evidence type="ECO:0000256" key="5">
    <source>
        <dbReference type="SAM" id="MobiDB-lite"/>
    </source>
</evidence>
<evidence type="ECO:0000313" key="8">
    <source>
        <dbReference type="Proteomes" id="UP000502508"/>
    </source>
</evidence>
<evidence type="ECO:0000256" key="1">
    <source>
        <dbReference type="ARBA" id="ARBA00006930"/>
    </source>
</evidence>
<feature type="compositionally biased region" description="Pro residues" evidence="5">
    <location>
        <begin position="561"/>
        <end position="570"/>
    </location>
</feature>
<evidence type="ECO:0000256" key="2">
    <source>
        <dbReference type="ARBA" id="ARBA00011322"/>
    </source>
</evidence>
<dbReference type="PANTHER" id="PTHR32114">
    <property type="entry name" value="ABC TRANSPORTER ABCH.3"/>
    <property type="match status" value="1"/>
</dbReference>
<feature type="compositionally biased region" description="Low complexity" evidence="5">
    <location>
        <begin position="521"/>
        <end position="560"/>
    </location>
</feature>
<keyword evidence="8" id="KW-1185">Reference proteome</keyword>
<feature type="coiled-coil region" evidence="4">
    <location>
        <begin position="435"/>
        <end position="480"/>
    </location>
</feature>
<feature type="compositionally biased region" description="Basic residues" evidence="5">
    <location>
        <begin position="511"/>
        <end position="520"/>
    </location>
</feature>
<dbReference type="GO" id="GO:0006302">
    <property type="term" value="P:double-strand break repair"/>
    <property type="evidence" value="ECO:0007669"/>
    <property type="project" value="InterPro"/>
</dbReference>
<dbReference type="InterPro" id="IPR038729">
    <property type="entry name" value="Rad50/SbcC_AAA"/>
</dbReference>
<protein>
    <recommendedName>
        <fullName evidence="3">Nuclease SbcCD subunit C</fullName>
    </recommendedName>
</protein>
<dbReference type="EMBL" id="AP022870">
    <property type="protein sequence ID" value="BCB82550.1"/>
    <property type="molecule type" value="Genomic_DNA"/>
</dbReference>
<feature type="domain" description="Rad50/SbcC-type AAA" evidence="6">
    <location>
        <begin position="5"/>
        <end position="214"/>
    </location>
</feature>
<dbReference type="Pfam" id="PF13476">
    <property type="entry name" value="AAA_23"/>
    <property type="match status" value="1"/>
</dbReference>
<feature type="region of interest" description="Disordered" evidence="5">
    <location>
        <begin position="480"/>
        <end position="630"/>
    </location>
</feature>
<evidence type="ECO:0000256" key="3">
    <source>
        <dbReference type="ARBA" id="ARBA00013368"/>
    </source>
</evidence>
<dbReference type="GO" id="GO:0016887">
    <property type="term" value="F:ATP hydrolysis activity"/>
    <property type="evidence" value="ECO:0007669"/>
    <property type="project" value="InterPro"/>
</dbReference>
<dbReference type="AlphaFoldDB" id="A0A6F8Y915"/>
<proteinExistence type="inferred from homology"/>
<name>A0A6F8Y915_9ACTN</name>
<accession>A0A6F8Y915</accession>